<evidence type="ECO:0000313" key="4">
    <source>
        <dbReference type="Proteomes" id="UP000189464"/>
    </source>
</evidence>
<dbReference type="SMART" id="SM00257">
    <property type="entry name" value="LysM"/>
    <property type="match status" value="1"/>
</dbReference>
<dbReference type="Gene3D" id="1.10.10.2520">
    <property type="entry name" value="Cell wall hydrolase SleB, domain 1"/>
    <property type="match status" value="1"/>
</dbReference>
<dbReference type="EMBL" id="CP019698">
    <property type="protein sequence ID" value="AQS59484.1"/>
    <property type="molecule type" value="Genomic_DNA"/>
</dbReference>
<sequence>MNKKYRKIAVLLAVALAVTSGLMGVTVAAGETSDDGAGSLELDGSEGDRSSSEIYYTVRAGDTLYQICQDYAVSLAHLMRANNLTSTVIYPNQKLLIPTNNITPYGAVLSRGDVSREDIMLLARLIHAEARGESFEGKVAVGAVIINRLASPDFPKSIREVILEKNSRVYQFTPVQDGSINLEPDEDSIKAALEALMGRDPTDGALFFYNPKVAEDQWIRTLPVLTRIGNHVFATKV</sequence>
<proteinExistence type="predicted"/>
<reference evidence="3 4" key="1">
    <citation type="journal article" date="2016" name="Int. J. Syst. Evol. Microbiol.">
        <title>Desulfotomaculum ferrireducens sp. nov., a moderately thermophilic sulfate-reducing and dissimilatory Fe(III)-reducing bacterium isolated from compost.</title>
        <authorList>
            <person name="Yang G."/>
            <person name="Guo J."/>
            <person name="Zhuang L."/>
            <person name="Yuan Y."/>
            <person name="Zhou S."/>
        </authorList>
    </citation>
    <scope>NUCLEOTIDE SEQUENCE [LARGE SCALE GENOMIC DNA]</scope>
    <source>
        <strain evidence="3 4">GSS09</strain>
    </source>
</reference>
<dbReference type="RefSeq" id="WP_077714552.1">
    <property type="nucleotide sequence ID" value="NZ_CP019698.1"/>
</dbReference>
<dbReference type="Proteomes" id="UP000189464">
    <property type="component" value="Chromosome"/>
</dbReference>
<dbReference type="SUPFAM" id="SSF54106">
    <property type="entry name" value="LysM domain"/>
    <property type="match status" value="1"/>
</dbReference>
<protein>
    <submittedName>
        <fullName evidence="3">Cell wall hydrolase</fullName>
    </submittedName>
</protein>
<feature type="domain" description="LysM" evidence="2">
    <location>
        <begin position="54"/>
        <end position="97"/>
    </location>
</feature>
<name>A0A1S6IXH6_9FIRM</name>
<dbReference type="Gene3D" id="3.10.350.10">
    <property type="entry name" value="LysM domain"/>
    <property type="match status" value="1"/>
</dbReference>
<dbReference type="PROSITE" id="PS51782">
    <property type="entry name" value="LYSM"/>
    <property type="match status" value="1"/>
</dbReference>
<dbReference type="Pfam" id="PF01476">
    <property type="entry name" value="LysM"/>
    <property type="match status" value="1"/>
</dbReference>
<keyword evidence="4" id="KW-1185">Reference proteome</keyword>
<feature type="chain" id="PRO_5039706197" evidence="1">
    <location>
        <begin position="29"/>
        <end position="237"/>
    </location>
</feature>
<dbReference type="KEGG" id="dfg:B0537_10530"/>
<evidence type="ECO:0000259" key="2">
    <source>
        <dbReference type="PROSITE" id="PS51782"/>
    </source>
</evidence>
<evidence type="ECO:0000256" key="1">
    <source>
        <dbReference type="SAM" id="SignalP"/>
    </source>
</evidence>
<dbReference type="OrthoDB" id="9785345at2"/>
<feature type="signal peptide" evidence="1">
    <location>
        <begin position="1"/>
        <end position="28"/>
    </location>
</feature>
<dbReference type="AlphaFoldDB" id="A0A1S6IXH6"/>
<dbReference type="GO" id="GO:0016787">
    <property type="term" value="F:hydrolase activity"/>
    <property type="evidence" value="ECO:0007669"/>
    <property type="project" value="UniProtKB-KW"/>
</dbReference>
<dbReference type="STRING" id="1833852.B0537_10530"/>
<keyword evidence="3" id="KW-0378">Hydrolase</keyword>
<organism evidence="3 4">
    <name type="scientific">Desulforamulus ferrireducens</name>
    <dbReference type="NCBI Taxonomy" id="1833852"/>
    <lineage>
        <taxon>Bacteria</taxon>
        <taxon>Bacillati</taxon>
        <taxon>Bacillota</taxon>
        <taxon>Clostridia</taxon>
        <taxon>Eubacteriales</taxon>
        <taxon>Peptococcaceae</taxon>
        <taxon>Desulforamulus</taxon>
    </lineage>
</organism>
<dbReference type="InterPro" id="IPR011105">
    <property type="entry name" value="Cell_wall_hydrolase_SleB"/>
</dbReference>
<dbReference type="InterPro" id="IPR042047">
    <property type="entry name" value="SleB_dom1"/>
</dbReference>
<dbReference type="CDD" id="cd00118">
    <property type="entry name" value="LysM"/>
    <property type="match status" value="1"/>
</dbReference>
<dbReference type="Pfam" id="PF07486">
    <property type="entry name" value="Hydrolase_2"/>
    <property type="match status" value="1"/>
</dbReference>
<accession>A0A1S6IXH6</accession>
<dbReference type="InterPro" id="IPR036779">
    <property type="entry name" value="LysM_dom_sf"/>
</dbReference>
<evidence type="ECO:0000313" key="3">
    <source>
        <dbReference type="EMBL" id="AQS59484.1"/>
    </source>
</evidence>
<dbReference type="InterPro" id="IPR018392">
    <property type="entry name" value="LysM"/>
</dbReference>
<keyword evidence="1" id="KW-0732">Signal</keyword>
<gene>
    <name evidence="3" type="ORF">B0537_10530</name>
</gene>
<dbReference type="Gene3D" id="6.20.240.60">
    <property type="match status" value="1"/>
</dbReference>